<name>A0A6I4T348_9SPHN</name>
<dbReference type="AlphaFoldDB" id="A0A6I4T348"/>
<dbReference type="OrthoDB" id="7433563at2"/>
<gene>
    <name evidence="4" type="ORF">GRI91_03025</name>
</gene>
<reference evidence="4 5" key="1">
    <citation type="submission" date="2019-12" db="EMBL/GenBank/DDBJ databases">
        <title>Genomic-based taxomic classification of the family Erythrobacteraceae.</title>
        <authorList>
            <person name="Xu L."/>
        </authorList>
    </citation>
    <scope>NUCLEOTIDE SEQUENCE [LARGE SCALE GENOMIC DNA]</scope>
    <source>
        <strain evidence="4 5">LMG 29518</strain>
    </source>
</reference>
<dbReference type="EMBL" id="WTYT01000001">
    <property type="protein sequence ID" value="MXO64722.1"/>
    <property type="molecule type" value="Genomic_DNA"/>
</dbReference>
<feature type="region of interest" description="Disordered" evidence="1">
    <location>
        <begin position="93"/>
        <end position="125"/>
    </location>
</feature>
<keyword evidence="5" id="KW-1185">Reference proteome</keyword>
<evidence type="ECO:0000259" key="3">
    <source>
        <dbReference type="Pfam" id="PF13767"/>
    </source>
</evidence>
<evidence type="ECO:0000313" key="5">
    <source>
        <dbReference type="Proteomes" id="UP000438476"/>
    </source>
</evidence>
<proteinExistence type="predicted"/>
<dbReference type="Proteomes" id="UP000438476">
    <property type="component" value="Unassembled WGS sequence"/>
</dbReference>
<organism evidence="4 5">
    <name type="scientific">Altericroceibacterium endophyticum</name>
    <dbReference type="NCBI Taxonomy" id="1808508"/>
    <lineage>
        <taxon>Bacteria</taxon>
        <taxon>Pseudomonadati</taxon>
        <taxon>Pseudomonadota</taxon>
        <taxon>Alphaproteobacteria</taxon>
        <taxon>Sphingomonadales</taxon>
        <taxon>Erythrobacteraceae</taxon>
        <taxon>Altericroceibacterium</taxon>
    </lineage>
</organism>
<feature type="domain" description="DUF4168" evidence="3">
    <location>
        <begin position="67"/>
        <end position="104"/>
    </location>
</feature>
<dbReference type="Pfam" id="PF13767">
    <property type="entry name" value="DUF4168"/>
    <property type="match status" value="1"/>
</dbReference>
<evidence type="ECO:0000256" key="1">
    <source>
        <dbReference type="SAM" id="MobiDB-lite"/>
    </source>
</evidence>
<keyword evidence="2" id="KW-0732">Signal</keyword>
<sequence>MNKTTGFFAALALTLPASAFAQEAAADTANPATESAEQGVSDAEVAQFAGAYVKIMGIQSDDSITAEAKQTAMVAAVEGSGLAPARFNAIAQQSRSDPALQERISAQVAAQTPAAAPADSAAPAD</sequence>
<dbReference type="InterPro" id="IPR025433">
    <property type="entry name" value="DUF4168"/>
</dbReference>
<accession>A0A6I4T348</accession>
<feature type="signal peptide" evidence="2">
    <location>
        <begin position="1"/>
        <end position="21"/>
    </location>
</feature>
<feature type="compositionally biased region" description="Low complexity" evidence="1">
    <location>
        <begin position="105"/>
        <end position="125"/>
    </location>
</feature>
<dbReference type="RefSeq" id="WP_160735121.1">
    <property type="nucleotide sequence ID" value="NZ_WTYT01000001.1"/>
</dbReference>
<comment type="caution">
    <text evidence="4">The sequence shown here is derived from an EMBL/GenBank/DDBJ whole genome shotgun (WGS) entry which is preliminary data.</text>
</comment>
<evidence type="ECO:0000256" key="2">
    <source>
        <dbReference type="SAM" id="SignalP"/>
    </source>
</evidence>
<evidence type="ECO:0000313" key="4">
    <source>
        <dbReference type="EMBL" id="MXO64722.1"/>
    </source>
</evidence>
<protein>
    <submittedName>
        <fullName evidence="4">DUF4168 domain-containing protein</fullName>
    </submittedName>
</protein>
<feature type="chain" id="PRO_5026316432" evidence="2">
    <location>
        <begin position="22"/>
        <end position="125"/>
    </location>
</feature>